<dbReference type="GO" id="GO:0030170">
    <property type="term" value="F:pyridoxal phosphate binding"/>
    <property type="evidence" value="ECO:0007669"/>
    <property type="project" value="InterPro"/>
</dbReference>
<dbReference type="FunFam" id="3.40.640.10:FF:000024">
    <property type="entry name" value="Kynurenine--oxoglutarate transaminase 3"/>
    <property type="match status" value="1"/>
</dbReference>
<dbReference type="PRINTS" id="PR01217">
    <property type="entry name" value="PRICHEXTENSN"/>
</dbReference>
<evidence type="ECO:0000256" key="3">
    <source>
        <dbReference type="ARBA" id="ARBA00022576"/>
    </source>
</evidence>
<evidence type="ECO:0000259" key="7">
    <source>
        <dbReference type="PROSITE" id="PS51082"/>
    </source>
</evidence>
<keyword evidence="3 8" id="KW-0032">Aminotransferase</keyword>
<proteinExistence type="inferred from homology"/>
<dbReference type="Gene3D" id="3.90.1150.10">
    <property type="entry name" value="Aspartate Aminotransferase, domain 1"/>
    <property type="match status" value="1"/>
</dbReference>
<comment type="cofactor">
    <cofactor evidence="1">
        <name>pyridoxal 5'-phosphate</name>
        <dbReference type="ChEBI" id="CHEBI:597326"/>
    </cofactor>
</comment>
<dbReference type="InterPro" id="IPR004839">
    <property type="entry name" value="Aminotransferase_I/II_large"/>
</dbReference>
<dbReference type="Proteomes" id="UP000044841">
    <property type="component" value="Unassembled WGS sequence"/>
</dbReference>
<dbReference type="PROSITE" id="PS00105">
    <property type="entry name" value="AA_TRANSFER_CLASS_1"/>
    <property type="match status" value="1"/>
</dbReference>
<dbReference type="InterPro" id="IPR015421">
    <property type="entry name" value="PyrdxlP-dep_Trfase_major"/>
</dbReference>
<dbReference type="GO" id="GO:0016212">
    <property type="term" value="F:kynurenine-oxoglutarate transaminase activity"/>
    <property type="evidence" value="ECO:0007669"/>
    <property type="project" value="TreeGrafter"/>
</dbReference>
<evidence type="ECO:0000256" key="1">
    <source>
        <dbReference type="ARBA" id="ARBA00001933"/>
    </source>
</evidence>
<dbReference type="GO" id="GO:0005739">
    <property type="term" value="C:mitochondrion"/>
    <property type="evidence" value="ECO:0007669"/>
    <property type="project" value="TreeGrafter"/>
</dbReference>
<comment type="similarity">
    <text evidence="2">Belongs to the class-I pyridoxal-phosphate-dependent aminotransferase family.</text>
</comment>
<dbReference type="EMBL" id="CYGV01001112">
    <property type="protein sequence ID" value="CUA70246.1"/>
    <property type="molecule type" value="Genomic_DNA"/>
</dbReference>
<organism evidence="8 9">
    <name type="scientific">Rhizoctonia solani</name>
    <dbReference type="NCBI Taxonomy" id="456999"/>
    <lineage>
        <taxon>Eukaryota</taxon>
        <taxon>Fungi</taxon>
        <taxon>Dikarya</taxon>
        <taxon>Basidiomycota</taxon>
        <taxon>Agaricomycotina</taxon>
        <taxon>Agaricomycetes</taxon>
        <taxon>Cantharellales</taxon>
        <taxon>Ceratobasidiaceae</taxon>
        <taxon>Rhizoctonia</taxon>
    </lineage>
</organism>
<dbReference type="Pfam" id="PF00155">
    <property type="entry name" value="Aminotran_1_2"/>
    <property type="match status" value="1"/>
</dbReference>
<accession>A0A0K6FVN4</accession>
<sequence>MDSQLLAAIQAGKKLKKAETNDRSAPAVEGSSKPSGGGISGGGAGNGPGGVAAAAASMGPQLGGLFAGGIPKLKPAGQNGPARTPTLAKPPAVPRAPAAPPPAPPSAPPSAPPPRPPPSAPPPRPPAAPPASAAPPRPPPAPPSAPPRAPPPRPPAAAPPRPPAAPPPRPPAEPPAAPPPRPPVAPPPRPPVAPPPPAPPSVPPAPPRPAAAPPAPPRAPPTLPARTPSVRATSPEESTPTRTVPPPPARSNTVAPALPGRKVPPPPSSPPSAPPRPAPSLPARVVPPPPTLSAPPSAAPRQPPPPPSSRTPAPPPPSRTPAPPPPIRNRTVSHQITRSPSPPSAIATPTAARLGAPVRPASADPPARTAPLPPPSRAPPPVAAVRPVSAAVTGVSSINAPAMHSRTVSESAAIAPVKKGKIPEPPSKFGDHVFPSASAFPPPRPFVKAARNYRSGSSKGSGFDLGTLLVYIAIKLSNTLPADLRSTVIIIQSADIESYLIQRQWQLLSDDDPAYMSRLGLLRALQNPSHSILAANLSSRRLLLRSMSNTTNGRAKPNLPVADRMHTGRAMAQDVWSIFNAANLPADCINLGQGYMNFAPPQWIKDAADTALATTIANHYSHPKGRIRLREAIRDHYSPQFPNLGRPLDVESEILVTSGANEGQYSMFTAFLNPGDEVIMFEPFFDQYLPSVTFNAGVPVYVPLHPPKDNSTKPTSADWTIDFDELRRSITSKTKMIIINTPHNPVGKVFTRSELEKIAVLAEEFNLIVMSDEVYDCLVFDDKEHVRFATLPGMWDRTVTVGSAGKSFAATGWRIGWLIGPPALIGPTLAATTRIVFCTNSPLQEAAAAGLEQANKRKFFETQTKEYASRRDVLLSAFDKLGLRYTVPEGSYFVLVDISKLQIPDDYDYPPSLEGRGKDFKAGWFIAQELGVSTIPVSEFYCEEHREIGEAYIRFAFCKDEDTLKQAGERLAGLTKYLA</sequence>
<feature type="region of interest" description="Disordered" evidence="6">
    <location>
        <begin position="1"/>
        <end position="382"/>
    </location>
</feature>
<dbReference type="AlphaFoldDB" id="A0A0K6FVN4"/>
<keyword evidence="5" id="KW-0663">Pyridoxal phosphate</keyword>
<feature type="compositionally biased region" description="Low complexity" evidence="6">
    <location>
        <begin position="232"/>
        <end position="242"/>
    </location>
</feature>
<name>A0A0K6FVN4_9AGAM</name>
<dbReference type="InterPro" id="IPR003124">
    <property type="entry name" value="WH2_dom"/>
</dbReference>
<feature type="compositionally biased region" description="Pro residues" evidence="6">
    <location>
        <begin position="371"/>
        <end position="382"/>
    </location>
</feature>
<evidence type="ECO:0000256" key="6">
    <source>
        <dbReference type="SAM" id="MobiDB-lite"/>
    </source>
</evidence>
<dbReference type="PANTHER" id="PTHR43807:SF20">
    <property type="entry name" value="FI04487P"/>
    <property type="match status" value="1"/>
</dbReference>
<feature type="domain" description="WH2" evidence="7">
    <location>
        <begin position="1"/>
        <end position="18"/>
    </location>
</feature>
<evidence type="ECO:0000256" key="4">
    <source>
        <dbReference type="ARBA" id="ARBA00022679"/>
    </source>
</evidence>
<dbReference type="PROSITE" id="PS51082">
    <property type="entry name" value="WH2"/>
    <property type="match status" value="1"/>
</dbReference>
<dbReference type="Pfam" id="PF02205">
    <property type="entry name" value="WH2"/>
    <property type="match status" value="1"/>
</dbReference>
<dbReference type="InterPro" id="IPR004838">
    <property type="entry name" value="NHTrfase_class1_PyrdxlP-BS"/>
</dbReference>
<dbReference type="Gene3D" id="3.40.640.10">
    <property type="entry name" value="Type I PLP-dependent aspartate aminotransferase-like (Major domain)"/>
    <property type="match status" value="1"/>
</dbReference>
<dbReference type="CDD" id="cd22063">
    <property type="entry name" value="WH2_Actobindin"/>
    <property type="match status" value="1"/>
</dbReference>
<dbReference type="InterPro" id="IPR015424">
    <property type="entry name" value="PyrdxlP-dep_Trfase"/>
</dbReference>
<feature type="compositionally biased region" description="Pro residues" evidence="6">
    <location>
        <begin position="91"/>
        <end position="223"/>
    </location>
</feature>
<gene>
    <name evidence="8" type="ORF">RSOLAG22IIIB_00597</name>
</gene>
<protein>
    <submittedName>
        <fullName evidence="8">Aminotransferase</fullName>
    </submittedName>
</protein>
<feature type="compositionally biased region" description="Low complexity" evidence="6">
    <location>
        <begin position="336"/>
        <end position="353"/>
    </location>
</feature>
<feature type="compositionally biased region" description="Low complexity" evidence="6">
    <location>
        <begin position="51"/>
        <end position="60"/>
    </location>
</feature>
<feature type="compositionally biased region" description="Pro residues" evidence="6">
    <location>
        <begin position="262"/>
        <end position="327"/>
    </location>
</feature>
<feature type="compositionally biased region" description="Gly residues" evidence="6">
    <location>
        <begin position="35"/>
        <end position="50"/>
    </location>
</feature>
<keyword evidence="4 8" id="KW-0808">Transferase</keyword>
<evidence type="ECO:0000313" key="9">
    <source>
        <dbReference type="Proteomes" id="UP000044841"/>
    </source>
</evidence>
<dbReference type="InterPro" id="IPR051326">
    <property type="entry name" value="Kynurenine-oxoglutarate_AT"/>
</dbReference>
<evidence type="ECO:0000313" key="8">
    <source>
        <dbReference type="EMBL" id="CUA70246.1"/>
    </source>
</evidence>
<dbReference type="PANTHER" id="PTHR43807">
    <property type="entry name" value="FI04487P"/>
    <property type="match status" value="1"/>
</dbReference>
<evidence type="ECO:0000256" key="2">
    <source>
        <dbReference type="ARBA" id="ARBA00007441"/>
    </source>
</evidence>
<dbReference type="SUPFAM" id="SSF53383">
    <property type="entry name" value="PLP-dependent transferases"/>
    <property type="match status" value="1"/>
</dbReference>
<reference evidence="8 9" key="1">
    <citation type="submission" date="2015-07" db="EMBL/GenBank/DDBJ databases">
        <authorList>
            <person name="Noorani M."/>
        </authorList>
    </citation>
    <scope>NUCLEOTIDE SEQUENCE [LARGE SCALE GENOMIC DNA]</scope>
    <source>
        <strain evidence="8">BBA 69670</strain>
    </source>
</reference>
<evidence type="ECO:0000256" key="5">
    <source>
        <dbReference type="ARBA" id="ARBA00022898"/>
    </source>
</evidence>
<dbReference type="GO" id="GO:0003779">
    <property type="term" value="F:actin binding"/>
    <property type="evidence" value="ECO:0007669"/>
    <property type="project" value="InterPro"/>
</dbReference>
<dbReference type="CDD" id="cd00609">
    <property type="entry name" value="AAT_like"/>
    <property type="match status" value="1"/>
</dbReference>
<keyword evidence="9" id="KW-1185">Reference proteome</keyword>
<dbReference type="InterPro" id="IPR015422">
    <property type="entry name" value="PyrdxlP-dep_Trfase_small"/>
</dbReference>